<dbReference type="Proteomes" id="UP000664369">
    <property type="component" value="Unassembled WGS sequence"/>
</dbReference>
<dbReference type="InterPro" id="IPR018490">
    <property type="entry name" value="cNMP-bd_dom_sf"/>
</dbReference>
<dbReference type="Pfam" id="PF00027">
    <property type="entry name" value="cNMP_binding"/>
    <property type="match status" value="1"/>
</dbReference>
<gene>
    <name evidence="2" type="ORF">J4E00_17935</name>
</gene>
<accession>A0ABS3QI82</accession>
<sequence length="185" mass="20799">MDSFQAALPVPLLATHWQLLQAILLPITLPKGGQVLRPGQQCDRIYFIRHGLLRHYLLDEGREINTHFALPGTFTTDFASLAGSKPSMLYLEAMKPTVLWVLSRGDMLGLYERATELQAVGRGLMEQLLAQQQVRLELLLRGTAAERYHHVQQQQPELLQAVSLRQLASYLGVSRETLSRVRGAC</sequence>
<organism evidence="2 3">
    <name type="scientific">Hymenobacter negativus</name>
    <dbReference type="NCBI Taxonomy" id="2795026"/>
    <lineage>
        <taxon>Bacteria</taxon>
        <taxon>Pseudomonadati</taxon>
        <taxon>Bacteroidota</taxon>
        <taxon>Cytophagia</taxon>
        <taxon>Cytophagales</taxon>
        <taxon>Hymenobacteraceae</taxon>
        <taxon>Hymenobacter</taxon>
    </lineage>
</organism>
<name>A0ABS3QI82_9BACT</name>
<dbReference type="CDD" id="cd00038">
    <property type="entry name" value="CAP_ED"/>
    <property type="match status" value="1"/>
</dbReference>
<dbReference type="PROSITE" id="PS50042">
    <property type="entry name" value="CNMP_BINDING_3"/>
    <property type="match status" value="1"/>
</dbReference>
<proteinExistence type="predicted"/>
<keyword evidence="3" id="KW-1185">Reference proteome</keyword>
<evidence type="ECO:0000313" key="3">
    <source>
        <dbReference type="Proteomes" id="UP000664369"/>
    </source>
</evidence>
<evidence type="ECO:0000313" key="2">
    <source>
        <dbReference type="EMBL" id="MBO2010946.1"/>
    </source>
</evidence>
<protein>
    <submittedName>
        <fullName evidence="2">Crp/Fnr family transcriptional regulator</fullName>
    </submittedName>
</protein>
<dbReference type="Gene3D" id="2.60.120.10">
    <property type="entry name" value="Jelly Rolls"/>
    <property type="match status" value="1"/>
</dbReference>
<dbReference type="EMBL" id="JAGETZ010000009">
    <property type="protein sequence ID" value="MBO2010946.1"/>
    <property type="molecule type" value="Genomic_DNA"/>
</dbReference>
<reference evidence="2 3" key="1">
    <citation type="submission" date="2021-03" db="EMBL/GenBank/DDBJ databases">
        <authorList>
            <person name="Kim M.K."/>
        </authorList>
    </citation>
    <scope>NUCLEOTIDE SEQUENCE [LARGE SCALE GENOMIC DNA]</scope>
    <source>
        <strain evidence="2 3">BT442</strain>
    </source>
</reference>
<dbReference type="InterPro" id="IPR014710">
    <property type="entry name" value="RmlC-like_jellyroll"/>
</dbReference>
<dbReference type="InterPro" id="IPR000595">
    <property type="entry name" value="cNMP-bd_dom"/>
</dbReference>
<feature type="domain" description="Cyclic nucleotide-binding" evidence="1">
    <location>
        <begin position="18"/>
        <end position="104"/>
    </location>
</feature>
<dbReference type="RefSeq" id="WP_208176643.1">
    <property type="nucleotide sequence ID" value="NZ_JAGETZ010000009.1"/>
</dbReference>
<dbReference type="SUPFAM" id="SSF51206">
    <property type="entry name" value="cAMP-binding domain-like"/>
    <property type="match status" value="1"/>
</dbReference>
<comment type="caution">
    <text evidence="2">The sequence shown here is derived from an EMBL/GenBank/DDBJ whole genome shotgun (WGS) entry which is preliminary data.</text>
</comment>
<evidence type="ECO:0000259" key="1">
    <source>
        <dbReference type="PROSITE" id="PS50042"/>
    </source>
</evidence>